<keyword evidence="3" id="KW-1185">Reference proteome</keyword>
<evidence type="ECO:0000313" key="3">
    <source>
        <dbReference type="Proteomes" id="UP001178507"/>
    </source>
</evidence>
<dbReference type="AlphaFoldDB" id="A0AA36IQK5"/>
<feature type="compositionally biased region" description="Polar residues" evidence="1">
    <location>
        <begin position="57"/>
        <end position="68"/>
    </location>
</feature>
<feature type="compositionally biased region" description="Polar residues" evidence="1">
    <location>
        <begin position="32"/>
        <end position="46"/>
    </location>
</feature>
<feature type="compositionally biased region" description="Polar residues" evidence="1">
    <location>
        <begin position="1"/>
        <end position="11"/>
    </location>
</feature>
<organism evidence="2 3">
    <name type="scientific">Effrenium voratum</name>
    <dbReference type="NCBI Taxonomy" id="2562239"/>
    <lineage>
        <taxon>Eukaryota</taxon>
        <taxon>Sar</taxon>
        <taxon>Alveolata</taxon>
        <taxon>Dinophyceae</taxon>
        <taxon>Suessiales</taxon>
        <taxon>Symbiodiniaceae</taxon>
        <taxon>Effrenium</taxon>
    </lineage>
</organism>
<feature type="compositionally biased region" description="Basic and acidic residues" evidence="1">
    <location>
        <begin position="69"/>
        <end position="79"/>
    </location>
</feature>
<protein>
    <submittedName>
        <fullName evidence="2">Uncharacterized protein</fullName>
    </submittedName>
</protein>
<proteinExistence type="predicted"/>
<dbReference type="EMBL" id="CAUJNA010002247">
    <property type="protein sequence ID" value="CAJ1392054.1"/>
    <property type="molecule type" value="Genomic_DNA"/>
</dbReference>
<evidence type="ECO:0000313" key="2">
    <source>
        <dbReference type="EMBL" id="CAJ1392054.1"/>
    </source>
</evidence>
<gene>
    <name evidence="2" type="ORF">EVOR1521_LOCUS17248</name>
</gene>
<dbReference type="Proteomes" id="UP001178507">
    <property type="component" value="Unassembled WGS sequence"/>
</dbReference>
<sequence>MAQSPSKSSRPAKNLRMLATTGSVDLAPDSITRFNEASATGPSATQGWPAKSREAEGSNSWRPVTFSSAKKDSEGKESSVGKVHLPGYGTADGASTLAKVLLSRINISIYGPEARRQQQQQYQQMQMMSNGMPQMQVHGVHVPVQGGQGMPMMHGMSLPTQG</sequence>
<reference evidence="2" key="1">
    <citation type="submission" date="2023-08" db="EMBL/GenBank/DDBJ databases">
        <authorList>
            <person name="Chen Y."/>
            <person name="Shah S."/>
            <person name="Dougan E. K."/>
            <person name="Thang M."/>
            <person name="Chan C."/>
        </authorList>
    </citation>
    <scope>NUCLEOTIDE SEQUENCE</scope>
</reference>
<comment type="caution">
    <text evidence="2">The sequence shown here is derived from an EMBL/GenBank/DDBJ whole genome shotgun (WGS) entry which is preliminary data.</text>
</comment>
<evidence type="ECO:0000256" key="1">
    <source>
        <dbReference type="SAM" id="MobiDB-lite"/>
    </source>
</evidence>
<name>A0AA36IQK5_9DINO</name>
<feature type="region of interest" description="Disordered" evidence="1">
    <location>
        <begin position="1"/>
        <end position="89"/>
    </location>
</feature>
<accession>A0AA36IQK5</accession>